<reference evidence="1 2" key="1">
    <citation type="submission" date="2017-02" db="EMBL/GenBank/DDBJ databases">
        <title>Draft genome sequence of Moraxella lincolnii CCUG 9405T type strain.</title>
        <authorList>
            <person name="Salva-Serra F."/>
            <person name="Engstrom-Jakobsson H."/>
            <person name="Thorell K."/>
            <person name="Jaen-Luchoro D."/>
            <person name="Gonzales-Siles L."/>
            <person name="Karlsson R."/>
            <person name="Yazdan S."/>
            <person name="Boulund F."/>
            <person name="Johnning A."/>
            <person name="Engstrand L."/>
            <person name="Kristiansson E."/>
            <person name="Moore E."/>
        </authorList>
    </citation>
    <scope>NUCLEOTIDE SEQUENCE [LARGE SCALE GENOMIC DNA]</scope>
    <source>
        <strain evidence="1 2">CCUG 9405</strain>
    </source>
</reference>
<organism evidence="1 2">
    <name type="scientific">Lwoffella lincolnii</name>
    <dbReference type="NCBI Taxonomy" id="90241"/>
    <lineage>
        <taxon>Bacteria</taxon>
        <taxon>Pseudomonadati</taxon>
        <taxon>Pseudomonadota</taxon>
        <taxon>Gammaproteobacteria</taxon>
        <taxon>Moraxellales</taxon>
        <taxon>Moraxellaceae</taxon>
        <taxon>Lwoffella</taxon>
    </lineage>
</organism>
<proteinExistence type="predicted"/>
<dbReference type="PANTHER" id="PTHR37841:SF1">
    <property type="entry name" value="DUF3298 DOMAIN-CONTAINING PROTEIN"/>
    <property type="match status" value="1"/>
</dbReference>
<gene>
    <name evidence="1" type="ORF">B0682_03730</name>
</gene>
<dbReference type="InterPro" id="IPR032774">
    <property type="entry name" value="WG_beta_rep"/>
</dbReference>
<dbReference type="STRING" id="90241.B0682_03730"/>
<keyword evidence="2" id="KW-1185">Reference proteome</keyword>
<dbReference type="AlphaFoldDB" id="A0A1T0CI97"/>
<accession>A0A1T0CI97</accession>
<comment type="caution">
    <text evidence="1">The sequence shown here is derived from an EMBL/GenBank/DDBJ whole genome shotgun (WGS) entry which is preliminary data.</text>
</comment>
<sequence length="308" mass="34025">MMIGIVSIVLSIPSQATCKLPKSYYKNVTCTSDSQYFLASKDNKTPVALLDKSGKKVADLIGLQAADGNKIHHGLMPVMRYDKVGYVDMAGEIIVPIVYDSLGKKNWARAAKNGLIVVKKDGAFGVINTHDEPLIAFSHDISALSDFDNGKARMTKAGVDYWLDSSGQVIPIHSKKSKYAQSKKAKIINQVNIDNHQLIYTPHYMNGKWGFVNEKQVAVITYSFNEVMPFSEGLAGVRLKDKWGFLDKAGTLVINFRFDDAHINKKSGQKSKQNKIFTFINGKAWVGNLKNGDKICIDKQGNSVACDD</sequence>
<protein>
    <recommendedName>
        <fullName evidence="3">WG repeat-containing protein</fullName>
    </recommendedName>
</protein>
<dbReference type="EMBL" id="MUYT01000004">
    <property type="protein sequence ID" value="OOS22013.1"/>
    <property type="molecule type" value="Genomic_DNA"/>
</dbReference>
<dbReference type="Proteomes" id="UP000191094">
    <property type="component" value="Unassembled WGS sequence"/>
</dbReference>
<evidence type="ECO:0000313" key="1">
    <source>
        <dbReference type="EMBL" id="OOS22013.1"/>
    </source>
</evidence>
<dbReference type="Pfam" id="PF14903">
    <property type="entry name" value="WG_beta_rep"/>
    <property type="match status" value="2"/>
</dbReference>
<dbReference type="PANTHER" id="PTHR37841">
    <property type="entry name" value="GLR2918 PROTEIN"/>
    <property type="match status" value="1"/>
</dbReference>
<name>A0A1T0CI97_9GAMM</name>
<evidence type="ECO:0008006" key="3">
    <source>
        <dbReference type="Google" id="ProtNLM"/>
    </source>
</evidence>
<evidence type="ECO:0000313" key="2">
    <source>
        <dbReference type="Proteomes" id="UP000191094"/>
    </source>
</evidence>